<feature type="domain" description="Carboxylesterase type B" evidence="1">
    <location>
        <begin position="24"/>
        <end position="483"/>
    </location>
</feature>
<accession>A0A9P4G7M9</accession>
<dbReference type="OrthoDB" id="3200163at2759"/>
<evidence type="ECO:0000313" key="2">
    <source>
        <dbReference type="EMBL" id="KAF1840542.1"/>
    </source>
</evidence>
<dbReference type="Gene3D" id="3.40.50.1820">
    <property type="entry name" value="alpha/beta hydrolase"/>
    <property type="match status" value="1"/>
</dbReference>
<dbReference type="PANTHER" id="PTHR43142">
    <property type="entry name" value="CARBOXYLIC ESTER HYDROLASE"/>
    <property type="match status" value="1"/>
</dbReference>
<proteinExistence type="predicted"/>
<dbReference type="SUPFAM" id="SSF53474">
    <property type="entry name" value="alpha/beta-Hydrolases"/>
    <property type="match status" value="1"/>
</dbReference>
<dbReference type="Proteomes" id="UP000800039">
    <property type="component" value="Unassembled WGS sequence"/>
</dbReference>
<dbReference type="Pfam" id="PF00135">
    <property type="entry name" value="COesterase"/>
    <property type="match status" value="1"/>
</dbReference>
<evidence type="ECO:0000259" key="1">
    <source>
        <dbReference type="Pfam" id="PF00135"/>
    </source>
</evidence>
<evidence type="ECO:0000313" key="3">
    <source>
        <dbReference type="Proteomes" id="UP000800039"/>
    </source>
</evidence>
<keyword evidence="3" id="KW-1185">Reference proteome</keyword>
<gene>
    <name evidence="2" type="ORF">K460DRAFT_371741</name>
</gene>
<sequence length="556" mass="61837">MPLCSDVLVHPSLKCALRGKPSASAVQFRNLKYASIPARYKDSIPFESLEVDSSGVFDATYFGPSCPQLRGAQAWDLTLVGVITLPCEQGQGKTENMDEFECLNLTVTVPTSPTASKRKGRNELPVFVWVHGGGLSMGSNSWPQYDVRRFVDRSSKIGKPIIGVAINYRHGIFGFLASDEIGATGNMGYKDQVLAFRWIKKHIAGFGGDPANVTAVGESAGAISLSTLLCANIGTEGLFERVVLMSGEVTLRKPTNRRWQQQMFEDQAKHLGLDVKDKQGLNIVLLDTEAEALAQKLPLAQHFSGTVDGKWIKEDITIKTVTNGGRVEHKPIWCKEFVTGDAAHDGMVLKARILDHPDALARLKVACKMHLSPSETQRLLAAYNLQNTPSKEEEMDRLREIASELRFYLPSLAAYRGWKATSPPKRASRYHFHVPNPVDGLCKGLASHELDVAYLLQNFNDHFDERNRKIAQEMADHFINFTNGEGWVENGKVIVFTRDGIAKVDEERYDQEYRGGRGTVMEEIGAEKLRHVAETWQGVRKEEHASTRSISKEAKL</sequence>
<dbReference type="PANTHER" id="PTHR43142:SF5">
    <property type="entry name" value="CARBOXYLIC ESTER HYDROLASE"/>
    <property type="match status" value="1"/>
</dbReference>
<dbReference type="AlphaFoldDB" id="A0A9P4G7M9"/>
<dbReference type="InterPro" id="IPR029058">
    <property type="entry name" value="AB_hydrolase_fold"/>
</dbReference>
<dbReference type="RefSeq" id="XP_040783105.1">
    <property type="nucleotide sequence ID" value="XM_040934405.1"/>
</dbReference>
<reference evidence="2" key="1">
    <citation type="submission" date="2020-01" db="EMBL/GenBank/DDBJ databases">
        <authorList>
            <consortium name="DOE Joint Genome Institute"/>
            <person name="Haridas S."/>
            <person name="Albert R."/>
            <person name="Binder M."/>
            <person name="Bloem J."/>
            <person name="Labutti K."/>
            <person name="Salamov A."/>
            <person name="Andreopoulos B."/>
            <person name="Baker S.E."/>
            <person name="Barry K."/>
            <person name="Bills G."/>
            <person name="Bluhm B.H."/>
            <person name="Cannon C."/>
            <person name="Castanera R."/>
            <person name="Culley D.E."/>
            <person name="Daum C."/>
            <person name="Ezra D."/>
            <person name="Gonzalez J.B."/>
            <person name="Henrissat B."/>
            <person name="Kuo A."/>
            <person name="Liang C."/>
            <person name="Lipzen A."/>
            <person name="Lutzoni F."/>
            <person name="Magnuson J."/>
            <person name="Mondo S."/>
            <person name="Nolan M."/>
            <person name="Ohm R."/>
            <person name="Pangilinan J."/>
            <person name="Park H.-J."/>
            <person name="Ramirez L."/>
            <person name="Alfaro M."/>
            <person name="Sun H."/>
            <person name="Tritt A."/>
            <person name="Yoshinaga Y."/>
            <person name="Zwiers L.-H."/>
            <person name="Turgeon B.G."/>
            <person name="Goodwin S.B."/>
            <person name="Spatafora J.W."/>
            <person name="Crous P.W."/>
            <person name="Grigoriev I.V."/>
        </authorList>
    </citation>
    <scope>NUCLEOTIDE SEQUENCE</scope>
    <source>
        <strain evidence="2">CBS 394.84</strain>
    </source>
</reference>
<dbReference type="GeneID" id="63851656"/>
<organism evidence="2 3">
    <name type="scientific">Cucurbitaria berberidis CBS 394.84</name>
    <dbReference type="NCBI Taxonomy" id="1168544"/>
    <lineage>
        <taxon>Eukaryota</taxon>
        <taxon>Fungi</taxon>
        <taxon>Dikarya</taxon>
        <taxon>Ascomycota</taxon>
        <taxon>Pezizomycotina</taxon>
        <taxon>Dothideomycetes</taxon>
        <taxon>Pleosporomycetidae</taxon>
        <taxon>Pleosporales</taxon>
        <taxon>Pleosporineae</taxon>
        <taxon>Cucurbitariaceae</taxon>
        <taxon>Cucurbitaria</taxon>
    </lineage>
</organism>
<comment type="caution">
    <text evidence="2">The sequence shown here is derived from an EMBL/GenBank/DDBJ whole genome shotgun (WGS) entry which is preliminary data.</text>
</comment>
<name>A0A9P4G7M9_9PLEO</name>
<dbReference type="InterPro" id="IPR002018">
    <property type="entry name" value="CarbesteraseB"/>
</dbReference>
<protein>
    <submittedName>
        <fullName evidence="2">Para-nitrobenzyl esterase</fullName>
    </submittedName>
</protein>
<dbReference type="EMBL" id="ML976620">
    <property type="protein sequence ID" value="KAF1840542.1"/>
    <property type="molecule type" value="Genomic_DNA"/>
</dbReference>